<evidence type="ECO:0000256" key="4">
    <source>
        <dbReference type="ARBA" id="ARBA00022679"/>
    </source>
</evidence>
<dbReference type="AlphaFoldDB" id="D3ATR7"/>
<sequence length="173" mass="19962">PCRVFAACAAAAIYRREVFEEIGYFDESHFAYLEDVDVGYRARIYGYDNVYCPAAEVYHVGSGTSGSKYNSFKVKLAARNNIYLNYKNMPLLQLLFNLPFLLAGTGIKYLFFKKMGYGADYAEGFCEGIKTFGTCKKVAFRTEHIGNYLQIEWELFTGTLLYVWEFLKRRLKK</sequence>
<evidence type="ECO:0000313" key="7">
    <source>
        <dbReference type="Proteomes" id="UP000004968"/>
    </source>
</evidence>
<keyword evidence="5" id="KW-0472">Membrane</keyword>
<comment type="pathway">
    <text evidence="1">Cell wall biogenesis; cell wall polysaccharide biosynthesis.</text>
</comment>
<reference evidence="6 7" key="1">
    <citation type="submission" date="2010-01" db="EMBL/GenBank/DDBJ databases">
        <authorList>
            <person name="Weinstock G."/>
            <person name="Sodergren E."/>
            <person name="Clifton S."/>
            <person name="Fulton L."/>
            <person name="Fulton B."/>
            <person name="Courtney L."/>
            <person name="Fronick C."/>
            <person name="Harrison M."/>
            <person name="Strong C."/>
            <person name="Farmer C."/>
            <person name="Delahaunty K."/>
            <person name="Markovic C."/>
            <person name="Hall O."/>
            <person name="Minx P."/>
            <person name="Tomlinson C."/>
            <person name="Mitreva M."/>
            <person name="Nelson J."/>
            <person name="Hou S."/>
            <person name="Wollam A."/>
            <person name="Pepin K.H."/>
            <person name="Johnson M."/>
            <person name="Bhonagiri V."/>
            <person name="Nash W.E."/>
            <person name="Warren W."/>
            <person name="Chinwalla A."/>
            <person name="Mardis E.R."/>
            <person name="Wilson R.K."/>
        </authorList>
    </citation>
    <scope>NUCLEOTIDE SEQUENCE [LARGE SCALE GENOMIC DNA]</scope>
    <source>
        <strain evidence="6 7">DSM 13479</strain>
    </source>
</reference>
<dbReference type="Proteomes" id="UP000004968">
    <property type="component" value="Unassembled WGS sequence"/>
</dbReference>
<proteinExistence type="inferred from homology"/>
<keyword evidence="5" id="KW-0812">Transmembrane</keyword>
<evidence type="ECO:0000256" key="2">
    <source>
        <dbReference type="ARBA" id="ARBA00006739"/>
    </source>
</evidence>
<keyword evidence="4" id="KW-0808">Transferase</keyword>
<gene>
    <name evidence="6" type="ORF">CLOSTHATH_07028</name>
</gene>
<dbReference type="PANTHER" id="PTHR43179">
    <property type="entry name" value="RHAMNOSYLTRANSFERASE WBBL"/>
    <property type="match status" value="1"/>
</dbReference>
<evidence type="ECO:0000256" key="1">
    <source>
        <dbReference type="ARBA" id="ARBA00004776"/>
    </source>
</evidence>
<comment type="caution">
    <text evidence="6">The sequence shown here is derived from an EMBL/GenBank/DDBJ whole genome shotgun (WGS) entry which is preliminary data.</text>
</comment>
<dbReference type="Gene3D" id="3.90.550.10">
    <property type="entry name" value="Spore Coat Polysaccharide Biosynthesis Protein SpsA, Chain A"/>
    <property type="match status" value="1"/>
</dbReference>
<comment type="similarity">
    <text evidence="2">Belongs to the glycosyltransferase 2 family.</text>
</comment>
<keyword evidence="5" id="KW-1133">Transmembrane helix</keyword>
<dbReference type="Pfam" id="PF13641">
    <property type="entry name" value="Glyco_tranf_2_3"/>
    <property type="match status" value="1"/>
</dbReference>
<evidence type="ECO:0000256" key="5">
    <source>
        <dbReference type="SAM" id="Phobius"/>
    </source>
</evidence>
<dbReference type="GO" id="GO:0016757">
    <property type="term" value="F:glycosyltransferase activity"/>
    <property type="evidence" value="ECO:0007669"/>
    <property type="project" value="UniProtKB-KW"/>
</dbReference>
<organism evidence="6 7">
    <name type="scientific">Hungatella hathewayi DSM 13479</name>
    <dbReference type="NCBI Taxonomy" id="566550"/>
    <lineage>
        <taxon>Bacteria</taxon>
        <taxon>Bacillati</taxon>
        <taxon>Bacillota</taxon>
        <taxon>Clostridia</taxon>
        <taxon>Lachnospirales</taxon>
        <taxon>Lachnospiraceae</taxon>
        <taxon>Hungatella</taxon>
    </lineage>
</organism>
<feature type="non-terminal residue" evidence="6">
    <location>
        <position position="1"/>
    </location>
</feature>
<dbReference type="PANTHER" id="PTHR43179:SF12">
    <property type="entry name" value="GALACTOFURANOSYLTRANSFERASE GLFT2"/>
    <property type="match status" value="1"/>
</dbReference>
<evidence type="ECO:0000313" key="6">
    <source>
        <dbReference type="EMBL" id="EFC94790.1"/>
    </source>
</evidence>
<dbReference type="InterPro" id="IPR029044">
    <property type="entry name" value="Nucleotide-diphossugar_trans"/>
</dbReference>
<evidence type="ECO:0000256" key="3">
    <source>
        <dbReference type="ARBA" id="ARBA00022676"/>
    </source>
</evidence>
<feature type="transmembrane region" description="Helical" evidence="5">
    <location>
        <begin position="91"/>
        <end position="111"/>
    </location>
</feature>
<dbReference type="HOGENOM" id="CLU_1543290_0_0_9"/>
<name>D3ATR7_9FIRM</name>
<accession>D3ATR7</accession>
<dbReference type="RefSeq" id="WP_006777430.1">
    <property type="nucleotide sequence ID" value="NZ_GG667958.1"/>
</dbReference>
<keyword evidence="3" id="KW-0328">Glycosyltransferase</keyword>
<protein>
    <recommendedName>
        <fullName evidence="8">Glycosyltransferase 2-like domain-containing protein</fullName>
    </recommendedName>
</protein>
<dbReference type="EMBL" id="ACIO01000932">
    <property type="protein sequence ID" value="EFC94790.1"/>
    <property type="molecule type" value="Genomic_DNA"/>
</dbReference>
<dbReference type="SUPFAM" id="SSF53448">
    <property type="entry name" value="Nucleotide-diphospho-sugar transferases"/>
    <property type="match status" value="1"/>
</dbReference>
<evidence type="ECO:0008006" key="8">
    <source>
        <dbReference type="Google" id="ProtNLM"/>
    </source>
</evidence>